<dbReference type="GO" id="GO:0000166">
    <property type="term" value="F:nucleotide binding"/>
    <property type="evidence" value="ECO:0007669"/>
    <property type="project" value="InterPro"/>
</dbReference>
<protein>
    <submittedName>
        <fullName evidence="2">Galactose 1-dehydrogenase</fullName>
    </submittedName>
</protein>
<evidence type="ECO:0000259" key="1">
    <source>
        <dbReference type="Pfam" id="PF01408"/>
    </source>
</evidence>
<dbReference type="RefSeq" id="WP_105860787.1">
    <property type="nucleotide sequence ID" value="NZ_PUEJ01000002.1"/>
</dbReference>
<dbReference type="EMBL" id="PUEJ01000002">
    <property type="protein sequence ID" value="PRH88436.1"/>
    <property type="molecule type" value="Genomic_DNA"/>
</dbReference>
<dbReference type="Gene3D" id="3.40.50.720">
    <property type="entry name" value="NAD(P)-binding Rossmann-like Domain"/>
    <property type="match status" value="1"/>
</dbReference>
<dbReference type="InterPro" id="IPR000683">
    <property type="entry name" value="Gfo/Idh/MocA-like_OxRdtase_N"/>
</dbReference>
<dbReference type="InterPro" id="IPR050463">
    <property type="entry name" value="Gfo/Idh/MocA_oxidrdct_glycsds"/>
</dbReference>
<accession>A0A2S9QGE0</accession>
<keyword evidence="3" id="KW-1185">Reference proteome</keyword>
<sequence length="313" mass="33649">MSQHSIAIIGVGKIAVDQHLPVIAKNPAFRLAALVSQRGIEQAGVPTFRTPAELYAAMPDLDAVAICTPPSVRHQVALEALNAGMNVLLEKPPAPTVSELADLVRQAAARRCVLFATWHSQYNAGVEEAKKRLAGGKIASLAITWKEDVRRWHPGQEWIWQPGGFGVFDPGINALSILTEIAPEPFFVTAASLTYPANRDTPIAARLTFASDAGLPGAALTAEFDWRQTGDQTWTIEIALEDGTRLTLIDGGSKLAVNGDLTVAEPMAEYEGIYARFAGLLDRGESAVDAAPFHLVADAMVVGKRETTDAFEW</sequence>
<gene>
    <name evidence="2" type="ORF">C5L14_04110</name>
</gene>
<evidence type="ECO:0000313" key="3">
    <source>
        <dbReference type="Proteomes" id="UP000237682"/>
    </source>
</evidence>
<dbReference type="Proteomes" id="UP000237682">
    <property type="component" value="Unassembled WGS sequence"/>
</dbReference>
<organism evidence="2 3">
    <name type="scientific">Labrys okinawensis</name>
    <dbReference type="NCBI Taxonomy" id="346911"/>
    <lineage>
        <taxon>Bacteria</taxon>
        <taxon>Pseudomonadati</taxon>
        <taxon>Pseudomonadota</taxon>
        <taxon>Alphaproteobacteria</taxon>
        <taxon>Hyphomicrobiales</taxon>
        <taxon>Xanthobacteraceae</taxon>
        <taxon>Labrys</taxon>
    </lineage>
</organism>
<dbReference type="PANTHER" id="PTHR43818">
    <property type="entry name" value="BCDNA.GH03377"/>
    <property type="match status" value="1"/>
</dbReference>
<dbReference type="Pfam" id="PF01408">
    <property type="entry name" value="GFO_IDH_MocA"/>
    <property type="match status" value="1"/>
</dbReference>
<evidence type="ECO:0000313" key="2">
    <source>
        <dbReference type="EMBL" id="PRH88436.1"/>
    </source>
</evidence>
<dbReference type="OrthoDB" id="9813657at2"/>
<reference evidence="2 3" key="1">
    <citation type="submission" date="2018-02" db="EMBL/GenBank/DDBJ databases">
        <title>Whole genome sequencing of endophytic bacterium.</title>
        <authorList>
            <person name="Eedara R."/>
            <person name="Podile A.R."/>
        </authorList>
    </citation>
    <scope>NUCLEOTIDE SEQUENCE [LARGE SCALE GENOMIC DNA]</scope>
    <source>
        <strain evidence="2 3">RP1T</strain>
    </source>
</reference>
<feature type="domain" description="Gfo/Idh/MocA-like oxidoreductase N-terminal" evidence="1">
    <location>
        <begin position="6"/>
        <end position="115"/>
    </location>
</feature>
<dbReference type="InterPro" id="IPR036291">
    <property type="entry name" value="NAD(P)-bd_dom_sf"/>
</dbReference>
<proteinExistence type="predicted"/>
<dbReference type="PANTHER" id="PTHR43818:SF7">
    <property type="entry name" value="DEHYDROGENASE"/>
    <property type="match status" value="1"/>
</dbReference>
<dbReference type="Gene3D" id="3.30.360.10">
    <property type="entry name" value="Dihydrodipicolinate Reductase, domain 2"/>
    <property type="match status" value="1"/>
</dbReference>
<name>A0A2S9QGE0_9HYPH</name>
<comment type="caution">
    <text evidence="2">The sequence shown here is derived from an EMBL/GenBank/DDBJ whole genome shotgun (WGS) entry which is preliminary data.</text>
</comment>
<dbReference type="SUPFAM" id="SSF51735">
    <property type="entry name" value="NAD(P)-binding Rossmann-fold domains"/>
    <property type="match status" value="1"/>
</dbReference>
<dbReference type="AlphaFoldDB" id="A0A2S9QGE0"/>